<keyword evidence="1" id="KW-0732">Signal</keyword>
<name>A0A5C3EZ02_9BASI</name>
<dbReference type="AlphaFoldDB" id="A0A5C3EZ02"/>
<proteinExistence type="predicted"/>
<dbReference type="Gene3D" id="3.20.20.80">
    <property type="entry name" value="Glycosidases"/>
    <property type="match status" value="1"/>
</dbReference>
<evidence type="ECO:0000313" key="3">
    <source>
        <dbReference type="Proteomes" id="UP000323386"/>
    </source>
</evidence>
<dbReference type="Proteomes" id="UP000323386">
    <property type="component" value="Unassembled WGS sequence"/>
</dbReference>
<dbReference type="SUPFAM" id="SSF51445">
    <property type="entry name" value="(Trans)glycosidases"/>
    <property type="match status" value="1"/>
</dbReference>
<dbReference type="EMBL" id="OOIP01000004">
    <property type="protein sequence ID" value="SPO36647.1"/>
    <property type="molecule type" value="Genomic_DNA"/>
</dbReference>
<organism evidence="2 3">
    <name type="scientific">Pseudozyma flocculosa</name>
    <dbReference type="NCBI Taxonomy" id="84751"/>
    <lineage>
        <taxon>Eukaryota</taxon>
        <taxon>Fungi</taxon>
        <taxon>Dikarya</taxon>
        <taxon>Basidiomycota</taxon>
        <taxon>Ustilaginomycotina</taxon>
        <taxon>Ustilaginomycetes</taxon>
        <taxon>Ustilaginales</taxon>
        <taxon>Ustilaginaceae</taxon>
        <taxon>Pseudozyma</taxon>
    </lineage>
</organism>
<protein>
    <recommendedName>
        <fullName evidence="4">Beta-xylosidase</fullName>
    </recommendedName>
</protein>
<dbReference type="InterPro" id="IPR017853">
    <property type="entry name" value="GH"/>
</dbReference>
<evidence type="ECO:0000256" key="1">
    <source>
        <dbReference type="SAM" id="SignalP"/>
    </source>
</evidence>
<evidence type="ECO:0000313" key="2">
    <source>
        <dbReference type="EMBL" id="SPO36647.1"/>
    </source>
</evidence>
<dbReference type="OrthoDB" id="3445803at2759"/>
<feature type="chain" id="PRO_5022896445" description="Beta-xylosidase" evidence="1">
    <location>
        <begin position="22"/>
        <end position="476"/>
    </location>
</feature>
<feature type="signal peptide" evidence="1">
    <location>
        <begin position="1"/>
        <end position="21"/>
    </location>
</feature>
<sequence length="476" mass="51537">MRSSFLQVLAALLAAAPAMQALGQSSLGGQGYVDLSVKGAAPKHLGAGILYGVPNDAAYTPDKAPVLPSDLFNGAGINVVRAGGAQIKAYPGFVSSLEGYKGRFNSTLQNYRYARAHGAQFVLLPHDLWGADSFNAAAKVYPCDNGNCDLYGKFLDQLISDLKSNDMLFGMHIDIWNEPDIQGFWPRSQDQWIQQYNYAYRKYRAALGPQVLLQGPTTSSQPNSGNVWWQKFGANIKANPDVQPDIYSFHQLQGRKAANCGNDPVVSVQGLEDVKKAHGLPDRPVQINEYAGSDEQTPAYSAWFLERFERSGAWGQRANWGMWHGLHNDMAKLVGGADQGAFYKLGDWHVYHYYTQVQRGVVARAGATGSNCYDLYATQEPDSGLIHILAGTRGQTGAYPVVVSSLGSVAAFKGKTSLRVLVNEIPYNGGGRVDGPVTVSHADVAVVDDKLTVNLDMKLDSAYTIDISVPPAAAAR</sequence>
<reference evidence="2 3" key="1">
    <citation type="submission" date="2018-03" db="EMBL/GenBank/DDBJ databases">
        <authorList>
            <person name="Guldener U."/>
        </authorList>
    </citation>
    <scope>NUCLEOTIDE SEQUENCE [LARGE SCALE GENOMIC DNA]</scope>
    <source>
        <strain evidence="2 3">DAOM196992</strain>
    </source>
</reference>
<evidence type="ECO:0008006" key="4">
    <source>
        <dbReference type="Google" id="ProtNLM"/>
    </source>
</evidence>
<keyword evidence="3" id="KW-1185">Reference proteome</keyword>
<accession>A0A5C3EZ02</accession>
<gene>
    <name evidence="2" type="ORF">PSFLO_02118</name>
</gene>